<dbReference type="PANTHER" id="PTHR16105:SF2">
    <property type="entry name" value="RNA-BINDING PROTEIN 41"/>
    <property type="match status" value="1"/>
</dbReference>
<dbReference type="AlphaFoldDB" id="A0A0P4W7N6"/>
<evidence type="ECO:0000256" key="3">
    <source>
        <dbReference type="SAM" id="MobiDB-lite"/>
    </source>
</evidence>
<protein>
    <recommendedName>
        <fullName evidence="4">RRM domain-containing protein</fullName>
    </recommendedName>
</protein>
<dbReference type="EMBL" id="GDRN01066682">
    <property type="protein sequence ID" value="JAI64495.1"/>
    <property type="molecule type" value="Transcribed_RNA"/>
</dbReference>
<evidence type="ECO:0000259" key="4">
    <source>
        <dbReference type="PROSITE" id="PS50102"/>
    </source>
</evidence>
<keyword evidence="1 2" id="KW-0694">RNA-binding</keyword>
<dbReference type="InterPro" id="IPR000504">
    <property type="entry name" value="RRM_dom"/>
</dbReference>
<name>A0A0P4W7N6_SCYOL</name>
<organism evidence="5">
    <name type="scientific">Scylla olivacea</name>
    <name type="common">Orange mud crab</name>
    <name type="synonym">Cancer olivacea</name>
    <dbReference type="NCBI Taxonomy" id="85551"/>
    <lineage>
        <taxon>Eukaryota</taxon>
        <taxon>Metazoa</taxon>
        <taxon>Ecdysozoa</taxon>
        <taxon>Arthropoda</taxon>
        <taxon>Crustacea</taxon>
        <taxon>Multicrustacea</taxon>
        <taxon>Malacostraca</taxon>
        <taxon>Eumalacostraca</taxon>
        <taxon>Eucarida</taxon>
        <taxon>Decapoda</taxon>
        <taxon>Pleocyemata</taxon>
        <taxon>Brachyura</taxon>
        <taxon>Eubrachyura</taxon>
        <taxon>Portunoidea</taxon>
        <taxon>Portunidae</taxon>
        <taxon>Portuninae</taxon>
        <taxon>Scylla</taxon>
    </lineage>
</organism>
<dbReference type="SMART" id="SM00360">
    <property type="entry name" value="RRM"/>
    <property type="match status" value="1"/>
</dbReference>
<dbReference type="GO" id="GO:0005689">
    <property type="term" value="C:U12-type spliceosomal complex"/>
    <property type="evidence" value="ECO:0007669"/>
    <property type="project" value="TreeGrafter"/>
</dbReference>
<feature type="region of interest" description="Disordered" evidence="3">
    <location>
        <begin position="200"/>
        <end position="233"/>
    </location>
</feature>
<dbReference type="GO" id="GO:0030626">
    <property type="term" value="F:U12 snRNA binding"/>
    <property type="evidence" value="ECO:0007669"/>
    <property type="project" value="TreeGrafter"/>
</dbReference>
<evidence type="ECO:0000256" key="1">
    <source>
        <dbReference type="ARBA" id="ARBA00022884"/>
    </source>
</evidence>
<dbReference type="GO" id="GO:0097157">
    <property type="term" value="F:pre-mRNA intronic binding"/>
    <property type="evidence" value="ECO:0007669"/>
    <property type="project" value="TreeGrafter"/>
</dbReference>
<dbReference type="PROSITE" id="PS50102">
    <property type="entry name" value="RRM"/>
    <property type="match status" value="1"/>
</dbReference>
<dbReference type="InterPro" id="IPR012677">
    <property type="entry name" value="Nucleotide-bd_a/b_plait_sf"/>
</dbReference>
<dbReference type="PANTHER" id="PTHR16105">
    <property type="entry name" value="RNA-BINDING REGION-CONTAINING PROTEIN 3"/>
    <property type="match status" value="1"/>
</dbReference>
<proteinExistence type="predicted"/>
<feature type="domain" description="RRM" evidence="4">
    <location>
        <begin position="343"/>
        <end position="421"/>
    </location>
</feature>
<dbReference type="SUPFAM" id="SSF54928">
    <property type="entry name" value="RNA-binding domain, RBD"/>
    <property type="match status" value="1"/>
</dbReference>
<dbReference type="InterPro" id="IPR035979">
    <property type="entry name" value="RBD_domain_sf"/>
</dbReference>
<evidence type="ECO:0000256" key="2">
    <source>
        <dbReference type="PROSITE-ProRule" id="PRU00176"/>
    </source>
</evidence>
<dbReference type="InterPro" id="IPR045164">
    <property type="entry name" value="RBM41/RNPC3"/>
</dbReference>
<sequence length="422" mass="47222">MASITYSNAKKYRYLGQDEEEPEQCQGETLRQKILRDLLQKQLSKHISLEHQLHNQKKFVRSVCEESVTANTSGLASFQDFKSVESLLNVKQTLKSCGLTESEIQLLLGEETQSSHLEAPHARRQRLEAIEDKIVHHRSYLETSLQAHNQTSSNALLEETQGVPVSGEAPQPNPHQDFLPEGHPMNHLQEIAEKLFPPEKSEQTHGEEHSGKKRQQDEALGSAKPKKNKNENPCCIYLTEKPKSYWDMQQIPKVIKGSANHLGAPLPQSPGKCIMGSSNDNKILLHVTKTDTSAKVDQTKPFIMSLDPEDLIPLATIKANKKSIQELRDMEKFRNYNEGTPSSTLFIKNLSPSVSPKDLASLMGHFESTHGQKILYRILGGRMKGQAFVTFPDEEAASNALRLCTGYMLHGKPVVAVFGKKS</sequence>
<dbReference type="Pfam" id="PF00076">
    <property type="entry name" value="RRM_1"/>
    <property type="match status" value="1"/>
</dbReference>
<feature type="compositionally biased region" description="Basic and acidic residues" evidence="3">
    <location>
        <begin position="200"/>
        <end position="217"/>
    </location>
</feature>
<accession>A0A0P4W7N6</accession>
<reference evidence="5" key="1">
    <citation type="submission" date="2015-09" db="EMBL/GenBank/DDBJ databases">
        <title>Scylla olivacea transcriptome.</title>
        <authorList>
            <person name="Ikhwanuddin M."/>
        </authorList>
    </citation>
    <scope>NUCLEOTIDE SEQUENCE</scope>
</reference>
<feature type="region of interest" description="Disordered" evidence="3">
    <location>
        <begin position="164"/>
        <end position="183"/>
    </location>
</feature>
<dbReference type="GO" id="GO:0000398">
    <property type="term" value="P:mRNA splicing, via spliceosome"/>
    <property type="evidence" value="ECO:0007669"/>
    <property type="project" value="TreeGrafter"/>
</dbReference>
<dbReference type="Gene3D" id="3.30.70.330">
    <property type="match status" value="1"/>
</dbReference>
<evidence type="ECO:0000313" key="5">
    <source>
        <dbReference type="EMBL" id="JAI64495.1"/>
    </source>
</evidence>